<keyword evidence="2" id="KW-1133">Transmembrane helix</keyword>
<keyword evidence="4" id="KW-1185">Reference proteome</keyword>
<evidence type="ECO:0000256" key="1">
    <source>
        <dbReference type="SAM" id="MobiDB-lite"/>
    </source>
</evidence>
<keyword evidence="2" id="KW-0472">Membrane</keyword>
<feature type="compositionally biased region" description="Basic and acidic residues" evidence="1">
    <location>
        <begin position="357"/>
        <end position="371"/>
    </location>
</feature>
<organism evidence="3 4">
    <name type="scientific">Caerostris extrusa</name>
    <name type="common">Bark spider</name>
    <name type="synonym">Caerostris bankana</name>
    <dbReference type="NCBI Taxonomy" id="172846"/>
    <lineage>
        <taxon>Eukaryota</taxon>
        <taxon>Metazoa</taxon>
        <taxon>Ecdysozoa</taxon>
        <taxon>Arthropoda</taxon>
        <taxon>Chelicerata</taxon>
        <taxon>Arachnida</taxon>
        <taxon>Araneae</taxon>
        <taxon>Araneomorphae</taxon>
        <taxon>Entelegynae</taxon>
        <taxon>Araneoidea</taxon>
        <taxon>Araneidae</taxon>
        <taxon>Caerostris</taxon>
    </lineage>
</organism>
<evidence type="ECO:0000256" key="2">
    <source>
        <dbReference type="SAM" id="Phobius"/>
    </source>
</evidence>
<proteinExistence type="predicted"/>
<evidence type="ECO:0000313" key="3">
    <source>
        <dbReference type="EMBL" id="GIX77964.1"/>
    </source>
</evidence>
<reference evidence="3 4" key="1">
    <citation type="submission" date="2021-06" db="EMBL/GenBank/DDBJ databases">
        <title>Caerostris extrusa draft genome.</title>
        <authorList>
            <person name="Kono N."/>
            <person name="Arakawa K."/>
        </authorList>
    </citation>
    <scope>NUCLEOTIDE SEQUENCE [LARGE SCALE GENOMIC DNA]</scope>
</reference>
<sequence length="419" mass="46127">MGAPHVTRTVQGEQHFALAVEPRHSNGFHCGAGADTSENIVSVSINFAFRKQKQPSLWFHYLDCGWSFMENQTPKTPDGLLAYQGRPSLFYPAVRNDTDDDITSESGFPSRLASGLGTAKFLCGACLALLGGMAVYVQAWSAWMYGGIWSGLFAIFTGLCIILTARKHKPQRKSLLVALLILSVLGFFNTGLLATFTAMGLVAEVYMEDVAGSLVWRGVENASPFVVQLLLLATATADCLLSLACCVISGREVCCCGRPTPAVVHSQRRDRLISWLGSQQGTLPPQKVVNLPTVKLVPSVQKRPMRPKTPSTMRMFPPGADLNDSPPSSSSGEAASTHLNMPLVKADKLGRRKGERRQREDPQLRHQEQGHSSRPNNRLPEVVRRDGNDSVQKPVILDEKYFALDKKLSEEFIDRTWNF</sequence>
<feature type="region of interest" description="Disordered" evidence="1">
    <location>
        <begin position="299"/>
        <end position="387"/>
    </location>
</feature>
<feature type="transmembrane region" description="Helical" evidence="2">
    <location>
        <begin position="143"/>
        <end position="163"/>
    </location>
</feature>
<feature type="transmembrane region" description="Helical" evidence="2">
    <location>
        <begin position="119"/>
        <end position="137"/>
    </location>
</feature>
<keyword evidence="2" id="KW-0812">Transmembrane</keyword>
<evidence type="ECO:0000313" key="4">
    <source>
        <dbReference type="Proteomes" id="UP001054945"/>
    </source>
</evidence>
<dbReference type="AlphaFoldDB" id="A0AAV4MZM8"/>
<comment type="caution">
    <text evidence="3">The sequence shown here is derived from an EMBL/GenBank/DDBJ whole genome shotgun (WGS) entry which is preliminary data.</text>
</comment>
<accession>A0AAV4MZM8</accession>
<feature type="transmembrane region" description="Helical" evidence="2">
    <location>
        <begin position="175"/>
        <end position="202"/>
    </location>
</feature>
<gene>
    <name evidence="3" type="primary">AVEN_210938_1</name>
    <name evidence="3" type="ORF">CEXT_493521</name>
</gene>
<name>A0AAV4MZM8_CAEEX</name>
<dbReference type="EMBL" id="BPLR01020367">
    <property type="protein sequence ID" value="GIX77964.1"/>
    <property type="molecule type" value="Genomic_DNA"/>
</dbReference>
<protein>
    <submittedName>
        <fullName evidence="3">Uncharacterized protein</fullName>
    </submittedName>
</protein>
<dbReference type="Proteomes" id="UP001054945">
    <property type="component" value="Unassembled WGS sequence"/>
</dbReference>